<gene>
    <name evidence="1" type="ORF">GT019_16120</name>
</gene>
<keyword evidence="2" id="KW-1185">Reference proteome</keyword>
<organism evidence="1 2">
    <name type="scientific">Paenibacillus glycinis</name>
    <dbReference type="NCBI Taxonomy" id="2697035"/>
    <lineage>
        <taxon>Bacteria</taxon>
        <taxon>Bacillati</taxon>
        <taxon>Bacillota</taxon>
        <taxon>Bacilli</taxon>
        <taxon>Bacillales</taxon>
        <taxon>Paenibacillaceae</taxon>
        <taxon>Paenibacillus</taxon>
    </lineage>
</organism>
<evidence type="ECO:0000313" key="2">
    <source>
        <dbReference type="Proteomes" id="UP000665561"/>
    </source>
</evidence>
<evidence type="ECO:0000313" key="1">
    <source>
        <dbReference type="EMBL" id="NBD25409.1"/>
    </source>
</evidence>
<comment type="caution">
    <text evidence="1">The sequence shown here is derived from an EMBL/GenBank/DDBJ whole genome shotgun (WGS) entry which is preliminary data.</text>
</comment>
<name>A0ABW9XSU0_9BACL</name>
<proteinExistence type="predicted"/>
<dbReference type="Proteomes" id="UP000665561">
    <property type="component" value="Unassembled WGS sequence"/>
</dbReference>
<accession>A0ABW9XSU0</accession>
<dbReference type="EMBL" id="JAAAMV010000012">
    <property type="protein sequence ID" value="NBD25409.1"/>
    <property type="molecule type" value="Genomic_DNA"/>
</dbReference>
<sequence>MKALKRFRRDGKRYNGFVFRIEEQDLPAYFGHFMGATTRDTFEKPINSLADLGKELQDTIIWRIGERSIWNTGEWRHDLDCLAIGREELQKRPGLYKETLTDAALMEYILEDNQIVLSQSIAANRIIRVIPPGEEFGRVLYKNKKEKVYRA</sequence>
<protein>
    <submittedName>
        <fullName evidence="1">Uncharacterized protein</fullName>
    </submittedName>
</protein>
<reference evidence="1 2" key="1">
    <citation type="submission" date="2020-01" db="EMBL/GenBank/DDBJ databases">
        <title>Paenibacillus soybeanensis sp. nov. isolated from the nodules of soybean (Glycine max(L.) Merr).</title>
        <authorList>
            <person name="Wang H."/>
        </authorList>
    </citation>
    <scope>NUCLEOTIDE SEQUENCE [LARGE SCALE GENOMIC DNA]</scope>
    <source>
        <strain evidence="1 2">T1</strain>
    </source>
</reference>